<dbReference type="AlphaFoldDB" id="A0A914BUM1"/>
<feature type="compositionally biased region" description="Polar residues" evidence="2">
    <location>
        <begin position="45"/>
        <end position="59"/>
    </location>
</feature>
<feature type="compositionally biased region" description="Basic and acidic residues" evidence="2">
    <location>
        <begin position="1"/>
        <end position="12"/>
    </location>
</feature>
<dbReference type="GO" id="GO:0051015">
    <property type="term" value="F:actin filament binding"/>
    <property type="evidence" value="ECO:0007669"/>
    <property type="project" value="TreeGrafter"/>
</dbReference>
<evidence type="ECO:0000256" key="2">
    <source>
        <dbReference type="SAM" id="MobiDB-lite"/>
    </source>
</evidence>
<evidence type="ECO:0000256" key="1">
    <source>
        <dbReference type="ARBA" id="ARBA00009631"/>
    </source>
</evidence>
<dbReference type="PROSITE" id="PS51122">
    <property type="entry name" value="CALPONIN_2"/>
    <property type="match status" value="1"/>
</dbReference>
<reference evidence="4" key="1">
    <citation type="submission" date="2022-11" db="UniProtKB">
        <authorList>
            <consortium name="WormBaseParasite"/>
        </authorList>
    </citation>
    <scope>IDENTIFICATION</scope>
</reference>
<dbReference type="WBParaSite" id="ACRNAN_Path_1032.g3954.t1">
    <property type="protein sequence ID" value="ACRNAN_Path_1032.g3954.t1"/>
    <property type="gene ID" value="ACRNAN_Path_1032.g3954"/>
</dbReference>
<proteinExistence type="inferred from homology"/>
<feature type="compositionally biased region" description="Polar residues" evidence="2">
    <location>
        <begin position="82"/>
        <end position="93"/>
    </location>
</feature>
<name>A0A914BUM1_9BILA</name>
<dbReference type="InterPro" id="IPR050606">
    <property type="entry name" value="Calponin-like"/>
</dbReference>
<dbReference type="GO" id="GO:0007015">
    <property type="term" value="P:actin filament organization"/>
    <property type="evidence" value="ECO:0007669"/>
    <property type="project" value="TreeGrafter"/>
</dbReference>
<dbReference type="InterPro" id="IPR000557">
    <property type="entry name" value="Calponin_repeat"/>
</dbReference>
<dbReference type="Proteomes" id="UP000887540">
    <property type="component" value="Unplaced"/>
</dbReference>
<evidence type="ECO:0000313" key="3">
    <source>
        <dbReference type="Proteomes" id="UP000887540"/>
    </source>
</evidence>
<feature type="region of interest" description="Disordered" evidence="2">
    <location>
        <begin position="80"/>
        <end position="110"/>
    </location>
</feature>
<dbReference type="PANTHER" id="PTHR47385">
    <property type="entry name" value="CALPONIN"/>
    <property type="match status" value="1"/>
</dbReference>
<feature type="region of interest" description="Disordered" evidence="2">
    <location>
        <begin position="1"/>
        <end position="68"/>
    </location>
</feature>
<organism evidence="3 4">
    <name type="scientific">Acrobeloides nanus</name>
    <dbReference type="NCBI Taxonomy" id="290746"/>
    <lineage>
        <taxon>Eukaryota</taxon>
        <taxon>Metazoa</taxon>
        <taxon>Ecdysozoa</taxon>
        <taxon>Nematoda</taxon>
        <taxon>Chromadorea</taxon>
        <taxon>Rhabditida</taxon>
        <taxon>Tylenchina</taxon>
        <taxon>Cephalobomorpha</taxon>
        <taxon>Cephaloboidea</taxon>
        <taxon>Cephalobidae</taxon>
        <taxon>Acrobeloides</taxon>
    </lineage>
</organism>
<sequence length="110" mass="12245">MSKVEEKDENIKNIELPTENKLPVTEATPTPSWRNPIACKPDASPTMSKTMQRKQQNFNAGKPSKFTKDQLMKSEGVIPLQGGTNRFASQSGMTGFGTPRDIVDKSPRMY</sequence>
<dbReference type="GO" id="GO:0015629">
    <property type="term" value="C:actin cytoskeleton"/>
    <property type="evidence" value="ECO:0007669"/>
    <property type="project" value="TreeGrafter"/>
</dbReference>
<dbReference type="Pfam" id="PF00402">
    <property type="entry name" value="Calponin"/>
    <property type="match status" value="1"/>
</dbReference>
<feature type="compositionally biased region" description="Basic and acidic residues" evidence="2">
    <location>
        <begin position="101"/>
        <end position="110"/>
    </location>
</feature>
<accession>A0A914BUM1</accession>
<protein>
    <submittedName>
        <fullName evidence="4">Uncharacterized protein</fullName>
    </submittedName>
</protein>
<dbReference type="PANTHER" id="PTHR47385:SF14">
    <property type="entry name" value="TRANSGELIN"/>
    <property type="match status" value="1"/>
</dbReference>
<evidence type="ECO:0000313" key="4">
    <source>
        <dbReference type="WBParaSite" id="ACRNAN_Path_1032.g3954.t1"/>
    </source>
</evidence>
<keyword evidence="3" id="KW-1185">Reference proteome</keyword>
<comment type="similarity">
    <text evidence="1">Belongs to the calponin family.</text>
</comment>